<dbReference type="PRINTS" id="PR00096">
    <property type="entry name" value="GATASE"/>
</dbReference>
<feature type="domain" description="Anthranilate synthase component I N-terminal" evidence="8">
    <location>
        <begin position="235"/>
        <end position="369"/>
    </location>
</feature>
<dbReference type="NCBIfam" id="TIGR00553">
    <property type="entry name" value="pabB"/>
    <property type="match status" value="1"/>
</dbReference>
<keyword evidence="10" id="KW-1185">Reference proteome</keyword>
<reference evidence="9 10" key="1">
    <citation type="journal article" date="2013" name="Stand. Genomic Sci.">
        <title>Genomic Encyclopedia of Type Strains, Phase I: The one thousand microbial genomes (KMG-I) project.</title>
        <authorList>
            <person name="Kyrpides N.C."/>
            <person name="Woyke T."/>
            <person name="Eisen J.A."/>
            <person name="Garrity G."/>
            <person name="Lilburn T.G."/>
            <person name="Beck B.J."/>
            <person name="Whitman W.B."/>
            <person name="Hugenholtz P."/>
            <person name="Klenk H.P."/>
        </authorList>
    </citation>
    <scope>NUCLEOTIDE SEQUENCE [LARGE SCALE GENOMIC DNA]</scope>
    <source>
        <strain evidence="9 10">DSM 45044</strain>
    </source>
</reference>
<feature type="domain" description="Glutamine amidotransferase" evidence="6">
    <location>
        <begin position="4"/>
        <end position="187"/>
    </location>
</feature>
<dbReference type="InterPro" id="IPR005802">
    <property type="entry name" value="ADC_synth_comp_1"/>
</dbReference>
<protein>
    <recommendedName>
        <fullName evidence="2">aminodeoxychorismate synthase</fullName>
        <ecNumber evidence="2">2.6.1.85</ecNumber>
    </recommendedName>
</protein>
<evidence type="ECO:0000259" key="8">
    <source>
        <dbReference type="Pfam" id="PF04715"/>
    </source>
</evidence>
<comment type="caution">
    <text evidence="9">The sequence shown here is derived from an EMBL/GenBank/DDBJ whole genome shotgun (WGS) entry which is preliminary data.</text>
</comment>
<dbReference type="Pfam" id="PF04715">
    <property type="entry name" value="Anth_synt_I_N"/>
    <property type="match status" value="1"/>
</dbReference>
<dbReference type="GO" id="GO:0005737">
    <property type="term" value="C:cytoplasm"/>
    <property type="evidence" value="ECO:0007669"/>
    <property type="project" value="TreeGrafter"/>
</dbReference>
<organism evidence="9 10">
    <name type="scientific">Stackebrandtia albiflava</name>
    <dbReference type="NCBI Taxonomy" id="406432"/>
    <lineage>
        <taxon>Bacteria</taxon>
        <taxon>Bacillati</taxon>
        <taxon>Actinomycetota</taxon>
        <taxon>Actinomycetes</taxon>
        <taxon>Glycomycetales</taxon>
        <taxon>Glycomycetaceae</taxon>
        <taxon>Stackebrandtia</taxon>
    </lineage>
</organism>
<dbReference type="CDD" id="cd01743">
    <property type="entry name" value="GATase1_Anthranilate_Synthase"/>
    <property type="match status" value="1"/>
</dbReference>
<dbReference type="EMBL" id="VLLL01000005">
    <property type="protein sequence ID" value="TWJ15579.1"/>
    <property type="molecule type" value="Genomic_DNA"/>
</dbReference>
<dbReference type="PRINTS" id="PR00097">
    <property type="entry name" value="ANTSNTHASEII"/>
</dbReference>
<name>A0A562VCH5_9ACTN</name>
<dbReference type="EC" id="2.6.1.85" evidence="2"/>
<dbReference type="InterPro" id="IPR006221">
    <property type="entry name" value="TrpG/PapA_dom"/>
</dbReference>
<dbReference type="SUPFAM" id="SSF52317">
    <property type="entry name" value="Class I glutamine amidotransferase-like"/>
    <property type="match status" value="1"/>
</dbReference>
<proteinExistence type="inferred from homology"/>
<evidence type="ECO:0000259" key="7">
    <source>
        <dbReference type="Pfam" id="PF00425"/>
    </source>
</evidence>
<dbReference type="PANTHER" id="PTHR11236:SF18">
    <property type="entry name" value="AMINODEOXYCHORISMATE SYNTHASE"/>
    <property type="match status" value="1"/>
</dbReference>
<dbReference type="InterPro" id="IPR029062">
    <property type="entry name" value="Class_I_gatase-like"/>
</dbReference>
<dbReference type="InterPro" id="IPR006805">
    <property type="entry name" value="Anth_synth_I_N"/>
</dbReference>
<dbReference type="OrthoDB" id="3518032at2"/>
<dbReference type="SUPFAM" id="SSF56322">
    <property type="entry name" value="ADC synthase"/>
    <property type="match status" value="1"/>
</dbReference>
<dbReference type="PROSITE" id="PS51273">
    <property type="entry name" value="GATASE_TYPE_1"/>
    <property type="match status" value="1"/>
</dbReference>
<keyword evidence="4 9" id="KW-0315">Glutamine amidotransferase</keyword>
<dbReference type="NCBIfam" id="TIGR00566">
    <property type="entry name" value="trpG_papA"/>
    <property type="match status" value="1"/>
</dbReference>
<dbReference type="InterPro" id="IPR005801">
    <property type="entry name" value="ADC_synthase"/>
</dbReference>
<sequence length="700" mass="75357">MRVLLIDNHDSYTYNLYQLLATELGCTPVVMTHDDPRLLTDSVAAFDVVVVSPGPGRPQRPSDLGHVRHVLDAHPGLPTLGVCLGHQALAHLAGARVVTTRPRHGHPARVYHDGTGLFRGVPDGFTAIRYHSLHVARPLPEPLREIAVADDDTVMAVRHLGLPRWGVQFHPESVATEHGARLVRNFADLAAPGRRPATIPAPRSGSAPRRERAAGREPVLAVATLDRAVSTPELFRRRFGDSSHAFWLDSSLAEPGRARFSFLGDTGGPLGQVLRYRVGSGAVQVTDAAGTRDEPGDVFQAIRRRLERFRHTGSHLPFDLTTGMVGYFGYELKADCGGDTAHAASTPDAMWLLADRLVAVDHQEDRTYVVALSTPDPDARRIATDWTTRTAAALTELPDPAPSAPPPVSAAGDRAPVLAREEAGYLADVESCLAELRAGESYEICLTNRVTLDPVADPLDYHLALRRRNPAPYAAYLRLGEFAVMSSSPERFIRVHTDGTVESRPIKGTVARHPDPVLDEAGRASLTASAKTRAENLMIVDLLRNDLGRVCDPGSVTVPEFLVTETYATVHQLVSTVRGRLPGHVSPVDCVRACFPGGSMTGAPKLRTMRIIDRLEGRARGVYSGALGYFGFGGGADLSIVIRTAVWEGSELTVGTGGAVVLDSDPAEEFAETMVKAAALVAAREDLRTAVTPETATSTH</sequence>
<dbReference type="Proteomes" id="UP000321617">
    <property type="component" value="Unassembled WGS sequence"/>
</dbReference>
<dbReference type="GO" id="GO:0009396">
    <property type="term" value="P:folic acid-containing compound biosynthetic process"/>
    <property type="evidence" value="ECO:0007669"/>
    <property type="project" value="InterPro"/>
</dbReference>
<evidence type="ECO:0000259" key="6">
    <source>
        <dbReference type="Pfam" id="PF00117"/>
    </source>
</evidence>
<feature type="domain" description="Chorismate-utilising enzyme C-terminal" evidence="7">
    <location>
        <begin position="422"/>
        <end position="676"/>
    </location>
</feature>
<evidence type="ECO:0000313" key="9">
    <source>
        <dbReference type="EMBL" id="TWJ15579.1"/>
    </source>
</evidence>
<evidence type="ECO:0000256" key="1">
    <source>
        <dbReference type="ARBA" id="ARBA00005970"/>
    </source>
</evidence>
<evidence type="ECO:0000256" key="5">
    <source>
        <dbReference type="SAM" id="MobiDB-lite"/>
    </source>
</evidence>
<dbReference type="Pfam" id="PF00117">
    <property type="entry name" value="GATase"/>
    <property type="match status" value="1"/>
</dbReference>
<evidence type="ECO:0000256" key="2">
    <source>
        <dbReference type="ARBA" id="ARBA00013139"/>
    </source>
</evidence>
<feature type="region of interest" description="Disordered" evidence="5">
    <location>
        <begin position="193"/>
        <end position="215"/>
    </location>
</feature>
<dbReference type="PANTHER" id="PTHR11236">
    <property type="entry name" value="AMINOBENZOATE/ANTHRANILATE SYNTHASE"/>
    <property type="match status" value="1"/>
</dbReference>
<dbReference type="AlphaFoldDB" id="A0A562VCH5"/>
<dbReference type="InterPro" id="IPR017926">
    <property type="entry name" value="GATASE"/>
</dbReference>
<dbReference type="RefSeq" id="WP_147134491.1">
    <property type="nucleotide sequence ID" value="NZ_BAABIJ010000001.1"/>
</dbReference>
<evidence type="ECO:0000256" key="3">
    <source>
        <dbReference type="ARBA" id="ARBA00022679"/>
    </source>
</evidence>
<dbReference type="Pfam" id="PF00425">
    <property type="entry name" value="Chorismate_bind"/>
    <property type="match status" value="1"/>
</dbReference>
<dbReference type="GO" id="GO:0046820">
    <property type="term" value="F:4-amino-4-deoxychorismate synthase activity"/>
    <property type="evidence" value="ECO:0007669"/>
    <property type="project" value="UniProtKB-EC"/>
</dbReference>
<keyword evidence="3 9" id="KW-0808">Transferase</keyword>
<dbReference type="PRINTS" id="PR00099">
    <property type="entry name" value="CPSGATASE"/>
</dbReference>
<dbReference type="InterPro" id="IPR019999">
    <property type="entry name" value="Anth_synth_I-like"/>
</dbReference>
<dbReference type="Gene3D" id="3.60.120.10">
    <property type="entry name" value="Anthranilate synthase"/>
    <property type="match status" value="1"/>
</dbReference>
<evidence type="ECO:0000313" key="10">
    <source>
        <dbReference type="Proteomes" id="UP000321617"/>
    </source>
</evidence>
<dbReference type="GO" id="GO:0008153">
    <property type="term" value="P:4-aminobenzoate biosynthetic process"/>
    <property type="evidence" value="ECO:0007669"/>
    <property type="project" value="TreeGrafter"/>
</dbReference>
<evidence type="ECO:0000256" key="4">
    <source>
        <dbReference type="ARBA" id="ARBA00022962"/>
    </source>
</evidence>
<comment type="similarity">
    <text evidence="1">In the C-terminal section; belongs to the anthranilate synthase component I family.</text>
</comment>
<dbReference type="Gene3D" id="3.40.50.880">
    <property type="match status" value="1"/>
</dbReference>
<dbReference type="InterPro" id="IPR015890">
    <property type="entry name" value="Chorismate_C"/>
</dbReference>
<dbReference type="GO" id="GO:0000162">
    <property type="term" value="P:L-tryptophan biosynthetic process"/>
    <property type="evidence" value="ECO:0007669"/>
    <property type="project" value="TreeGrafter"/>
</dbReference>
<gene>
    <name evidence="9" type="ORF">LX16_1290</name>
</gene>
<accession>A0A562VCH5</accession>